<dbReference type="EMBL" id="JAPQKH010000003">
    <property type="protein sequence ID" value="KAJ5106962.1"/>
    <property type="molecule type" value="Genomic_DNA"/>
</dbReference>
<evidence type="ECO:0000313" key="2">
    <source>
        <dbReference type="EMBL" id="KAJ5106962.1"/>
    </source>
</evidence>
<dbReference type="AlphaFoldDB" id="A0A9W9FV57"/>
<feature type="region of interest" description="Disordered" evidence="1">
    <location>
        <begin position="379"/>
        <end position="399"/>
    </location>
</feature>
<evidence type="ECO:0000313" key="3">
    <source>
        <dbReference type="Proteomes" id="UP001149165"/>
    </source>
</evidence>
<evidence type="ECO:0000256" key="1">
    <source>
        <dbReference type="SAM" id="MobiDB-lite"/>
    </source>
</evidence>
<feature type="compositionally biased region" description="Basic and acidic residues" evidence="1">
    <location>
        <begin position="381"/>
        <end position="399"/>
    </location>
</feature>
<gene>
    <name evidence="2" type="ORF">N7456_003637</name>
</gene>
<proteinExistence type="predicted"/>
<feature type="compositionally biased region" description="Polar residues" evidence="1">
    <location>
        <begin position="686"/>
        <end position="696"/>
    </location>
</feature>
<feature type="region of interest" description="Disordered" evidence="1">
    <location>
        <begin position="675"/>
        <end position="700"/>
    </location>
</feature>
<feature type="region of interest" description="Disordered" evidence="1">
    <location>
        <begin position="557"/>
        <end position="580"/>
    </location>
</feature>
<keyword evidence="3" id="KW-1185">Reference proteome</keyword>
<reference evidence="2" key="1">
    <citation type="submission" date="2022-11" db="EMBL/GenBank/DDBJ databases">
        <authorList>
            <person name="Petersen C."/>
        </authorList>
    </citation>
    <scope>NUCLEOTIDE SEQUENCE</scope>
    <source>
        <strain evidence="2">IBT 30069</strain>
    </source>
</reference>
<organism evidence="2 3">
    <name type="scientific">Penicillium angulare</name>
    <dbReference type="NCBI Taxonomy" id="116970"/>
    <lineage>
        <taxon>Eukaryota</taxon>
        <taxon>Fungi</taxon>
        <taxon>Dikarya</taxon>
        <taxon>Ascomycota</taxon>
        <taxon>Pezizomycotina</taxon>
        <taxon>Eurotiomycetes</taxon>
        <taxon>Eurotiomycetidae</taxon>
        <taxon>Eurotiales</taxon>
        <taxon>Aspergillaceae</taxon>
        <taxon>Penicillium</taxon>
    </lineage>
</organism>
<reference evidence="2" key="2">
    <citation type="journal article" date="2023" name="IMA Fungus">
        <title>Comparative genomic study of the Penicillium genus elucidates a diverse pangenome and 15 lateral gene transfer events.</title>
        <authorList>
            <person name="Petersen C."/>
            <person name="Sorensen T."/>
            <person name="Nielsen M.R."/>
            <person name="Sondergaard T.E."/>
            <person name="Sorensen J.L."/>
            <person name="Fitzpatrick D.A."/>
            <person name="Frisvad J.C."/>
            <person name="Nielsen K.L."/>
        </authorList>
    </citation>
    <scope>NUCLEOTIDE SEQUENCE</scope>
    <source>
        <strain evidence="2">IBT 30069</strain>
    </source>
</reference>
<dbReference type="Proteomes" id="UP001149165">
    <property type="component" value="Unassembled WGS sequence"/>
</dbReference>
<feature type="compositionally biased region" description="Low complexity" evidence="1">
    <location>
        <begin position="1"/>
        <end position="20"/>
    </location>
</feature>
<protein>
    <submittedName>
        <fullName evidence="2">Uncharacterized protein</fullName>
    </submittedName>
</protein>
<comment type="caution">
    <text evidence="2">The sequence shown here is derived from an EMBL/GenBank/DDBJ whole genome shotgun (WGS) entry which is preliminary data.</text>
</comment>
<dbReference type="OrthoDB" id="5401902at2759"/>
<feature type="compositionally biased region" description="Polar residues" evidence="1">
    <location>
        <begin position="21"/>
        <end position="45"/>
    </location>
</feature>
<sequence length="717" mass="79497">MDTTISSKKSKSTAHASSRSNKALNPRTASYSRPQHVNKTPSFEHSNADDPGFAQFLREHSSPRHQRVTAGGKIVPMKPNEKQSHPGELPTTEKFVPPPEMANVVQFISEMRQASMQAEEVLNEMSAQLHAFQPSHDSPQTPLYPQGDPYSLLPPMNPYETIPSSRPILSCISEDAPFGTVPNAPLYMGWGPIPDFGQAISHQPPQSLPIQMPLQAINTFLPEPTPTVFNELYSYISQSAAPVGNFMSGIYNGDAESLMNCSSITAALQQSVGGAPIGFWNWMGLVTNVVEHSMGDMERLFQAYNILTVHRANIQQMIINTSVNIAWTQITHPFQRDYRVMYINMRDMVDRALQIIEFLIEDSRNAASNQTLVVNGSTQEAYDKNKLHPQSHEDRQEENKELCMNHGTNTIASSSSCSTLNGLGNKLRRPRMIEPYTPRLLHRSSQANQLDGACSDVGTRHVEDDELWPNLYAQDGSKIQHNTIASVPEFLFKSCDNESDNIEAIRNHADEGVSALDSLFIGDCDKQERKNDSGHSLDRNLDNASLLSNRPAQSLLSGDINVTGKGSGNFEERPSISREPSVEIDAQSILHTDVQSIFWELNLSKHSFTSLQDPEAYDSEIEIGEGSLDESAIDVDQIDTLAQADQLEYETDTTVGSVSSDSDDWSICVNSTKYPTHAHKSEPTSDDTTVSRSSIYPGQLKPHERLSVATTFNLNHR</sequence>
<name>A0A9W9FV57_9EURO</name>
<feature type="region of interest" description="Disordered" evidence="1">
    <location>
        <begin position="1"/>
        <end position="96"/>
    </location>
</feature>
<accession>A0A9W9FV57</accession>